<dbReference type="PROSITE" id="PS50893">
    <property type="entry name" value="ABC_TRANSPORTER_2"/>
    <property type="match status" value="1"/>
</dbReference>
<accession>A0A5C1DK51</accession>
<protein>
    <submittedName>
        <fullName evidence="10">sn-glycerol-3-phosphate import ATP-binding protein UgpC</fullName>
    </submittedName>
</protein>
<organism evidence="10 11">
    <name type="scientific">Chromobacterium paludis</name>
    <dbReference type="NCBI Taxonomy" id="2605945"/>
    <lineage>
        <taxon>Bacteria</taxon>
        <taxon>Pseudomonadati</taxon>
        <taxon>Pseudomonadota</taxon>
        <taxon>Betaproteobacteria</taxon>
        <taxon>Neisseriales</taxon>
        <taxon>Chromobacteriaceae</taxon>
        <taxon>Chromobacterium</taxon>
    </lineage>
</organism>
<dbReference type="SUPFAM" id="SSF52540">
    <property type="entry name" value="P-loop containing nucleoside triphosphate hydrolases"/>
    <property type="match status" value="1"/>
</dbReference>
<dbReference type="GO" id="GO:0008643">
    <property type="term" value="P:carbohydrate transport"/>
    <property type="evidence" value="ECO:0007669"/>
    <property type="project" value="InterPro"/>
</dbReference>
<dbReference type="SMART" id="SM00382">
    <property type="entry name" value="AAA"/>
    <property type="match status" value="1"/>
</dbReference>
<gene>
    <name evidence="10" type="ORF">FYK34_12725</name>
</gene>
<proteinExistence type="predicted"/>
<dbReference type="Pfam" id="PF00005">
    <property type="entry name" value="ABC_tran"/>
    <property type="match status" value="1"/>
</dbReference>
<evidence type="ECO:0000256" key="7">
    <source>
        <dbReference type="ARBA" id="ARBA00022967"/>
    </source>
</evidence>
<dbReference type="PANTHER" id="PTHR43875:SF12">
    <property type="entry name" value="SN-GLYCEROL-3-PHOSPHATE IMPORT ATP-BINDING PROTEIN UGPC"/>
    <property type="match status" value="1"/>
</dbReference>
<dbReference type="InterPro" id="IPR017871">
    <property type="entry name" value="ABC_transporter-like_CS"/>
</dbReference>
<dbReference type="InterPro" id="IPR015855">
    <property type="entry name" value="ABC_transpr_MalK-like"/>
</dbReference>
<dbReference type="CDD" id="cd03301">
    <property type="entry name" value="ABC_MalK_N"/>
    <property type="match status" value="1"/>
</dbReference>
<dbReference type="GO" id="GO:0140359">
    <property type="term" value="F:ABC-type transporter activity"/>
    <property type="evidence" value="ECO:0007669"/>
    <property type="project" value="InterPro"/>
</dbReference>
<name>A0A5C1DK51_9NEIS</name>
<dbReference type="EMBL" id="CP043473">
    <property type="protein sequence ID" value="QEL56359.1"/>
    <property type="molecule type" value="Genomic_DNA"/>
</dbReference>
<dbReference type="InterPro" id="IPR040582">
    <property type="entry name" value="OB_MalK-like"/>
</dbReference>
<dbReference type="Gene3D" id="2.40.50.140">
    <property type="entry name" value="Nucleic acid-binding proteins"/>
    <property type="match status" value="1"/>
</dbReference>
<evidence type="ECO:0000313" key="10">
    <source>
        <dbReference type="EMBL" id="QEL56359.1"/>
    </source>
</evidence>
<evidence type="ECO:0000256" key="5">
    <source>
        <dbReference type="ARBA" id="ARBA00022741"/>
    </source>
</evidence>
<evidence type="ECO:0000256" key="1">
    <source>
        <dbReference type="ARBA" id="ARBA00022448"/>
    </source>
</evidence>
<keyword evidence="11" id="KW-1185">Reference proteome</keyword>
<dbReference type="InterPro" id="IPR008995">
    <property type="entry name" value="Mo/tungstate-bd_C_term_dom"/>
</dbReference>
<evidence type="ECO:0000256" key="3">
    <source>
        <dbReference type="ARBA" id="ARBA00022519"/>
    </source>
</evidence>
<dbReference type="GO" id="GO:0015794">
    <property type="term" value="P:glycerol-3-phosphate transmembrane transport"/>
    <property type="evidence" value="ECO:0007669"/>
    <property type="project" value="TreeGrafter"/>
</dbReference>
<dbReference type="GO" id="GO:0001407">
    <property type="term" value="P:glycerophosphodiester transmembrane transport"/>
    <property type="evidence" value="ECO:0007669"/>
    <property type="project" value="TreeGrafter"/>
</dbReference>
<evidence type="ECO:0000256" key="8">
    <source>
        <dbReference type="ARBA" id="ARBA00023136"/>
    </source>
</evidence>
<dbReference type="GO" id="GO:0005524">
    <property type="term" value="F:ATP binding"/>
    <property type="evidence" value="ECO:0007669"/>
    <property type="project" value="UniProtKB-KW"/>
</dbReference>
<dbReference type="Proteomes" id="UP000322079">
    <property type="component" value="Chromosome"/>
</dbReference>
<reference evidence="10 11" key="1">
    <citation type="submission" date="2019-08" db="EMBL/GenBank/DDBJ databases">
        <title>Chromobacterium paludis, a novel bacterium isolated from a Maryland marsh pond.</title>
        <authorList>
            <person name="Blackburn M.B."/>
            <person name="Gundersen-Rindal D.E."/>
        </authorList>
    </citation>
    <scope>NUCLEOTIDE SEQUENCE [LARGE SCALE GENOMIC DNA]</scope>
    <source>
        <strain evidence="11">IIBBL 257-1</strain>
    </source>
</reference>
<evidence type="ECO:0000256" key="4">
    <source>
        <dbReference type="ARBA" id="ARBA00022597"/>
    </source>
</evidence>
<dbReference type="AlphaFoldDB" id="A0A5C1DK51"/>
<keyword evidence="3" id="KW-0997">Cell inner membrane</keyword>
<keyword evidence="6 10" id="KW-0067">ATP-binding</keyword>
<keyword evidence="7" id="KW-1278">Translocase</keyword>
<dbReference type="InterPro" id="IPR003593">
    <property type="entry name" value="AAA+_ATPase"/>
</dbReference>
<evidence type="ECO:0000256" key="6">
    <source>
        <dbReference type="ARBA" id="ARBA00022840"/>
    </source>
</evidence>
<dbReference type="Pfam" id="PF17912">
    <property type="entry name" value="OB_MalK"/>
    <property type="match status" value="1"/>
</dbReference>
<evidence type="ECO:0000259" key="9">
    <source>
        <dbReference type="PROSITE" id="PS50893"/>
    </source>
</evidence>
<dbReference type="PANTHER" id="PTHR43875">
    <property type="entry name" value="MALTODEXTRIN IMPORT ATP-BINDING PROTEIN MSMX"/>
    <property type="match status" value="1"/>
</dbReference>
<evidence type="ECO:0000256" key="2">
    <source>
        <dbReference type="ARBA" id="ARBA00022475"/>
    </source>
</evidence>
<dbReference type="InterPro" id="IPR047641">
    <property type="entry name" value="ABC_transpr_MalK/UgpC-like"/>
</dbReference>
<dbReference type="GO" id="GO:0055052">
    <property type="term" value="C:ATP-binding cassette (ABC) transporter complex, substrate-binding subunit-containing"/>
    <property type="evidence" value="ECO:0007669"/>
    <property type="project" value="TreeGrafter"/>
</dbReference>
<keyword evidence="8" id="KW-0472">Membrane</keyword>
<keyword evidence="1" id="KW-0813">Transport</keyword>
<dbReference type="GO" id="GO:0016887">
    <property type="term" value="F:ATP hydrolysis activity"/>
    <property type="evidence" value="ECO:0007669"/>
    <property type="project" value="InterPro"/>
</dbReference>
<keyword evidence="5" id="KW-0547">Nucleotide-binding</keyword>
<dbReference type="RefSeq" id="WP_149296995.1">
    <property type="nucleotide sequence ID" value="NZ_CP043473.1"/>
</dbReference>
<dbReference type="NCBIfam" id="NF008653">
    <property type="entry name" value="PRK11650.1"/>
    <property type="match status" value="1"/>
</dbReference>
<sequence length="370" mass="40150">MAKLSLHNVAKRYPGAERKVLENISVDIADGEFVVIVGASGCGKSTLLRMVAGLESTEEGEIRIGERLVNALEPKDRDIAMVFQNYALYPHMTVAENMGYALKIKGLAKAEIAARVQKAAAVLELEPLLARRPRELSGGQRQRVAMGRAIVREPAVFLFDEPLSNLDAKLRGQMRQEIQRLHRRLATTSLYVTHDQVEAMTLADRVIVLKQGHIEQIGAPDEIYDRPASAFVAGFIGSPGMNLLDARADERGERLLLGASMELTLPAAAPALAGRTLKLGIRPEHLRQGGDSGLKLSLSVETVEALGADNYAYGCLAGQPAAVRLPHGQRPAPGNRLELTVRPEALHLFDAETQRRIEYVAAPQAALAVS</sequence>
<dbReference type="InterPro" id="IPR027417">
    <property type="entry name" value="P-loop_NTPase"/>
</dbReference>
<dbReference type="PROSITE" id="PS00211">
    <property type="entry name" value="ABC_TRANSPORTER_1"/>
    <property type="match status" value="1"/>
</dbReference>
<dbReference type="Gene3D" id="3.40.50.300">
    <property type="entry name" value="P-loop containing nucleotide triphosphate hydrolases"/>
    <property type="match status" value="1"/>
</dbReference>
<dbReference type="KEGG" id="chrm:FYK34_12725"/>
<dbReference type="FunFam" id="3.40.50.300:FF:000042">
    <property type="entry name" value="Maltose/maltodextrin ABC transporter, ATP-binding protein"/>
    <property type="match status" value="1"/>
</dbReference>
<dbReference type="InterPro" id="IPR012340">
    <property type="entry name" value="NA-bd_OB-fold"/>
</dbReference>
<dbReference type="SUPFAM" id="SSF50331">
    <property type="entry name" value="MOP-like"/>
    <property type="match status" value="1"/>
</dbReference>
<dbReference type="Gene3D" id="2.40.50.100">
    <property type="match status" value="1"/>
</dbReference>
<keyword evidence="2" id="KW-1003">Cell membrane</keyword>
<evidence type="ECO:0000313" key="11">
    <source>
        <dbReference type="Proteomes" id="UP000322079"/>
    </source>
</evidence>
<feature type="domain" description="ABC transporter" evidence="9">
    <location>
        <begin position="4"/>
        <end position="236"/>
    </location>
</feature>
<keyword evidence="4" id="KW-0762">Sugar transport</keyword>
<dbReference type="InterPro" id="IPR003439">
    <property type="entry name" value="ABC_transporter-like_ATP-bd"/>
</dbReference>